<dbReference type="SUPFAM" id="SSF88659">
    <property type="entry name" value="Sigma3 and sigma4 domains of RNA polymerase sigma factors"/>
    <property type="match status" value="1"/>
</dbReference>
<dbReference type="EMBL" id="AP021861">
    <property type="protein sequence ID" value="BBO30550.1"/>
    <property type="molecule type" value="Genomic_DNA"/>
</dbReference>
<dbReference type="GO" id="GO:0003677">
    <property type="term" value="F:DNA binding"/>
    <property type="evidence" value="ECO:0007669"/>
    <property type="project" value="InterPro"/>
</dbReference>
<sequence length="172" mass="19237">MRTLADRLARGDDSAFAELYDACADRLYRFAVARLGSADAAADVVQTAFMRAVKSRRQFRRVENPIAYMFQIARNEAIRTASVPGWKAEPVAAEGLAATDDEEAADDTEALRTALRRLDDDDREIVELKSYSGLTFAEIAELTQRPPGTVATRYRRALESLRGWLAKEFSQE</sequence>
<evidence type="ECO:0000256" key="4">
    <source>
        <dbReference type="ARBA" id="ARBA00023163"/>
    </source>
</evidence>
<gene>
    <name evidence="7" type="ORF">PLANPX_0162</name>
</gene>
<name>A0A5K7X253_9BACT</name>
<dbReference type="GO" id="GO:0016987">
    <property type="term" value="F:sigma factor activity"/>
    <property type="evidence" value="ECO:0007669"/>
    <property type="project" value="UniProtKB-KW"/>
</dbReference>
<dbReference type="Pfam" id="PF08281">
    <property type="entry name" value="Sigma70_r4_2"/>
    <property type="match status" value="1"/>
</dbReference>
<evidence type="ECO:0000259" key="5">
    <source>
        <dbReference type="Pfam" id="PF04542"/>
    </source>
</evidence>
<dbReference type="AlphaFoldDB" id="A0A5K7X253"/>
<dbReference type="CDD" id="cd06171">
    <property type="entry name" value="Sigma70_r4"/>
    <property type="match status" value="1"/>
</dbReference>
<dbReference type="SUPFAM" id="SSF88946">
    <property type="entry name" value="Sigma2 domain of RNA polymerase sigma factors"/>
    <property type="match status" value="1"/>
</dbReference>
<evidence type="ECO:0000256" key="1">
    <source>
        <dbReference type="ARBA" id="ARBA00010641"/>
    </source>
</evidence>
<dbReference type="InterPro" id="IPR039425">
    <property type="entry name" value="RNA_pol_sigma-70-like"/>
</dbReference>
<evidence type="ECO:0000259" key="6">
    <source>
        <dbReference type="Pfam" id="PF08281"/>
    </source>
</evidence>
<dbReference type="KEGG" id="lpav:PLANPX_0162"/>
<dbReference type="Gene3D" id="1.10.10.10">
    <property type="entry name" value="Winged helix-like DNA-binding domain superfamily/Winged helix DNA-binding domain"/>
    <property type="match status" value="1"/>
</dbReference>
<accession>A0A5K7X253</accession>
<protein>
    <submittedName>
        <fullName evidence="7">Uncharacterized protein</fullName>
    </submittedName>
</protein>
<dbReference type="RefSeq" id="WP_152096874.1">
    <property type="nucleotide sequence ID" value="NZ_AP021861.1"/>
</dbReference>
<reference evidence="8" key="1">
    <citation type="submission" date="2019-10" db="EMBL/GenBank/DDBJ databases">
        <title>Lacipirellula parvula gen. nov., sp. nov., representing a lineage of planctomycetes widespread in freshwater anoxic habitats, and description of the family Lacipirellulaceae.</title>
        <authorList>
            <person name="Dedysh S.N."/>
            <person name="Kulichevskaya I.S."/>
            <person name="Beletsky A.V."/>
            <person name="Rakitin A.L."/>
            <person name="Mardanov A.V."/>
            <person name="Ivanova A.A."/>
            <person name="Saltykova V.X."/>
            <person name="Rijpstra W.I.C."/>
            <person name="Sinninghe Damste J.S."/>
            <person name="Ravin N.V."/>
        </authorList>
    </citation>
    <scope>NUCLEOTIDE SEQUENCE [LARGE SCALE GENOMIC DNA]</scope>
    <source>
        <strain evidence="8">PX69</strain>
    </source>
</reference>
<dbReference type="GO" id="GO:0006352">
    <property type="term" value="P:DNA-templated transcription initiation"/>
    <property type="evidence" value="ECO:0007669"/>
    <property type="project" value="InterPro"/>
</dbReference>
<dbReference type="PANTHER" id="PTHR43133">
    <property type="entry name" value="RNA POLYMERASE ECF-TYPE SIGMA FACTO"/>
    <property type="match status" value="1"/>
</dbReference>
<feature type="domain" description="RNA polymerase sigma factor 70 region 4 type 2" evidence="6">
    <location>
        <begin position="109"/>
        <end position="161"/>
    </location>
</feature>
<keyword evidence="4" id="KW-0804">Transcription</keyword>
<dbReference type="InterPro" id="IPR013324">
    <property type="entry name" value="RNA_pol_sigma_r3/r4-like"/>
</dbReference>
<evidence type="ECO:0000256" key="3">
    <source>
        <dbReference type="ARBA" id="ARBA00023082"/>
    </source>
</evidence>
<comment type="similarity">
    <text evidence="1">Belongs to the sigma-70 factor family. ECF subfamily.</text>
</comment>
<dbReference type="InterPro" id="IPR013325">
    <property type="entry name" value="RNA_pol_sigma_r2"/>
</dbReference>
<proteinExistence type="inferred from homology"/>
<dbReference type="Proteomes" id="UP000326837">
    <property type="component" value="Chromosome"/>
</dbReference>
<dbReference type="InterPro" id="IPR014284">
    <property type="entry name" value="RNA_pol_sigma-70_dom"/>
</dbReference>
<dbReference type="InterPro" id="IPR036388">
    <property type="entry name" value="WH-like_DNA-bd_sf"/>
</dbReference>
<evidence type="ECO:0000256" key="2">
    <source>
        <dbReference type="ARBA" id="ARBA00023015"/>
    </source>
</evidence>
<dbReference type="InterPro" id="IPR007627">
    <property type="entry name" value="RNA_pol_sigma70_r2"/>
</dbReference>
<keyword evidence="2" id="KW-0805">Transcription regulation</keyword>
<evidence type="ECO:0000313" key="7">
    <source>
        <dbReference type="EMBL" id="BBO30550.1"/>
    </source>
</evidence>
<keyword evidence="8" id="KW-1185">Reference proteome</keyword>
<keyword evidence="3" id="KW-0731">Sigma factor</keyword>
<organism evidence="7 8">
    <name type="scientific">Lacipirellula parvula</name>
    <dbReference type="NCBI Taxonomy" id="2650471"/>
    <lineage>
        <taxon>Bacteria</taxon>
        <taxon>Pseudomonadati</taxon>
        <taxon>Planctomycetota</taxon>
        <taxon>Planctomycetia</taxon>
        <taxon>Pirellulales</taxon>
        <taxon>Lacipirellulaceae</taxon>
        <taxon>Lacipirellula</taxon>
    </lineage>
</organism>
<dbReference type="NCBIfam" id="TIGR02937">
    <property type="entry name" value="sigma70-ECF"/>
    <property type="match status" value="1"/>
</dbReference>
<feature type="domain" description="RNA polymerase sigma-70 region 2" evidence="5">
    <location>
        <begin position="19"/>
        <end position="79"/>
    </location>
</feature>
<evidence type="ECO:0000313" key="8">
    <source>
        <dbReference type="Proteomes" id="UP000326837"/>
    </source>
</evidence>
<dbReference type="PANTHER" id="PTHR43133:SF62">
    <property type="entry name" value="RNA POLYMERASE SIGMA FACTOR SIGZ"/>
    <property type="match status" value="1"/>
</dbReference>
<dbReference type="Gene3D" id="1.10.1740.10">
    <property type="match status" value="1"/>
</dbReference>
<dbReference type="Pfam" id="PF04542">
    <property type="entry name" value="Sigma70_r2"/>
    <property type="match status" value="1"/>
</dbReference>
<dbReference type="InterPro" id="IPR013249">
    <property type="entry name" value="RNA_pol_sigma70_r4_t2"/>
</dbReference>